<evidence type="ECO:0000256" key="5">
    <source>
        <dbReference type="ARBA" id="ARBA00023306"/>
    </source>
</evidence>
<proteinExistence type="predicted"/>
<dbReference type="InterPro" id="IPR024790">
    <property type="entry name" value="APC4_long_dom"/>
</dbReference>
<dbReference type="PANTHER" id="PTHR13260">
    <property type="entry name" value="ANAPHASE PROMOTING COMPLEX SUBUNIT 4 APC4"/>
    <property type="match status" value="1"/>
</dbReference>
<keyword evidence="4" id="KW-0833">Ubl conjugation pathway</keyword>
<gene>
    <name evidence="8" type="ORF">CAAN4_E04632</name>
</gene>
<dbReference type="Pfam" id="PF12896">
    <property type="entry name" value="ANAPC4"/>
    <property type="match status" value="1"/>
</dbReference>
<name>A0ABP0ECC2_9ASCO</name>
<dbReference type="InterPro" id="IPR024977">
    <property type="entry name" value="Apc4-like_WD40_dom"/>
</dbReference>
<evidence type="ECO:0000259" key="7">
    <source>
        <dbReference type="Pfam" id="PF12896"/>
    </source>
</evidence>
<evidence type="ECO:0000256" key="2">
    <source>
        <dbReference type="ARBA" id="ARBA00022618"/>
    </source>
</evidence>
<accession>A0ABP0ECC2</accession>
<dbReference type="EMBL" id="OZ004257">
    <property type="protein sequence ID" value="CAK7907246.1"/>
    <property type="molecule type" value="Genomic_DNA"/>
</dbReference>
<evidence type="ECO:0000313" key="9">
    <source>
        <dbReference type="Proteomes" id="UP001497600"/>
    </source>
</evidence>
<dbReference type="InterPro" id="IPR036322">
    <property type="entry name" value="WD40_repeat_dom_sf"/>
</dbReference>
<protein>
    <recommendedName>
        <fullName evidence="1">Anaphase-promoting complex subunit 4</fullName>
    </recommendedName>
</protein>
<dbReference type="Proteomes" id="UP001497600">
    <property type="component" value="Chromosome E"/>
</dbReference>
<evidence type="ECO:0000256" key="3">
    <source>
        <dbReference type="ARBA" id="ARBA00022776"/>
    </source>
</evidence>
<evidence type="ECO:0000259" key="6">
    <source>
        <dbReference type="Pfam" id="PF12894"/>
    </source>
</evidence>
<dbReference type="SUPFAM" id="SSF50978">
    <property type="entry name" value="WD40 repeat-like"/>
    <property type="match status" value="1"/>
</dbReference>
<reference evidence="8 9" key="1">
    <citation type="submission" date="2024-01" db="EMBL/GenBank/DDBJ databases">
        <authorList>
            <consortium name="Genoscope - CEA"/>
            <person name="William W."/>
        </authorList>
    </citation>
    <scope>NUCLEOTIDE SEQUENCE [LARGE SCALE GENOMIC DNA]</scope>
    <source>
        <strain evidence="8 9">29B2s-10</strain>
    </source>
</reference>
<evidence type="ECO:0000256" key="4">
    <source>
        <dbReference type="ARBA" id="ARBA00022786"/>
    </source>
</evidence>
<evidence type="ECO:0000313" key="8">
    <source>
        <dbReference type="EMBL" id="CAK7907246.1"/>
    </source>
</evidence>
<keyword evidence="3" id="KW-0498">Mitosis</keyword>
<dbReference type="InterPro" id="IPR015943">
    <property type="entry name" value="WD40/YVTN_repeat-like_dom_sf"/>
</dbReference>
<dbReference type="Pfam" id="PF12894">
    <property type="entry name" value="ANAPC4_WD40"/>
    <property type="match status" value="1"/>
</dbReference>
<feature type="domain" description="Anaphase-promoting complex subunit 4-like WD40" evidence="6">
    <location>
        <begin position="20"/>
        <end position="111"/>
    </location>
</feature>
<dbReference type="Gene3D" id="2.130.10.10">
    <property type="entry name" value="YVTN repeat-like/Quinoprotein amine dehydrogenase"/>
    <property type="match status" value="1"/>
</dbReference>
<evidence type="ECO:0000256" key="1">
    <source>
        <dbReference type="ARBA" id="ARBA00016067"/>
    </source>
</evidence>
<keyword evidence="5" id="KW-0131">Cell cycle</keyword>
<keyword evidence="2" id="KW-0132">Cell division</keyword>
<dbReference type="PANTHER" id="PTHR13260:SF0">
    <property type="entry name" value="ANAPHASE-PROMOTING COMPLEX SUBUNIT 4"/>
    <property type="match status" value="1"/>
</dbReference>
<keyword evidence="9" id="KW-1185">Reference proteome</keyword>
<feature type="domain" description="Anaphase-promoting complex subunit 4 long" evidence="7">
    <location>
        <begin position="231"/>
        <end position="447"/>
    </location>
</feature>
<organism evidence="8 9">
    <name type="scientific">[Candida] anglica</name>
    <dbReference type="NCBI Taxonomy" id="148631"/>
    <lineage>
        <taxon>Eukaryota</taxon>
        <taxon>Fungi</taxon>
        <taxon>Dikarya</taxon>
        <taxon>Ascomycota</taxon>
        <taxon>Saccharomycotina</taxon>
        <taxon>Pichiomycetes</taxon>
        <taxon>Debaryomycetaceae</taxon>
        <taxon>Kurtzmaniella</taxon>
    </lineage>
</organism>
<sequence>MDFPTILENKFVGSADGNILSWCPTMELITITMNRMSLWVYRLNGERVYSVNNRSPITDIAWKPDGQSFSLIGIDGVCKIYDSNSGRLVHVIEPGRLPGQPILNITQTINWCLQKTTVPSTIGNPLFSGLFDLDLSTCLPVLPHSTSIDSQFTYTSKVMVDDISSSISLHESDYLIVVDSRKNISITFHSLFTVNSIVPPLGIDRFLQHTSTFSEMSKQFFLINHQQEFSLLQMNLNIDSYGSYMVEITSQCSKVLAILGYLEENFEILSKDTKPFIDLFDRNLTNFKDCLYEGVDLTVHFPTEKESEDKMSASLYDILLTNLIPESQRDFWLNQLGERGLKRLTTLSVTAFDMVRRTSFCSIVAALERLITILSRLEGLSKWLDSEAAGQNEGSNGIGLSSEALSIAISLSGKLLQVVYKFIWEMNEEQKLFNSFLEWLRSTIVERLIKEDDILNNVSLNEKLLQPNTYKINDIMKYINEYLFRSRLLKYVKIDSNPEVITLPDSPTYLIDEFQGLKQSLNDNLLHQVRTMIKSNVTFESCIPLSLDATQKQHRIQISSNDIDGYIVSINESNSILSLIRFRVANPQEFATIHIDFSTECTIQKCEIINAEEIIMLSSASGIRTIDSLRITELDFTQNGIHIPYKELNSQKSRSFSHDGSKEDQFNPAYVATGGSISKIFGCLLDENKQNFLIFSSESK</sequence>
<dbReference type="InterPro" id="IPR024789">
    <property type="entry name" value="APC4"/>
</dbReference>